<feature type="non-terminal residue" evidence="1">
    <location>
        <position position="101"/>
    </location>
</feature>
<gene>
    <name evidence="1" type="ORF">MHI_LOCUS166785</name>
</gene>
<keyword evidence="2" id="KW-1185">Reference proteome</keyword>
<reference evidence="1" key="1">
    <citation type="submission" date="2020-07" db="EMBL/GenBank/DDBJ databases">
        <authorList>
            <person name="Nazaruddin N."/>
        </authorList>
    </citation>
    <scope>NUCLEOTIDE SEQUENCE</scope>
</reference>
<comment type="caution">
    <text evidence="1">The sequence shown here is derived from an EMBL/GenBank/DDBJ whole genome shotgun (WGS) entry which is preliminary data.</text>
</comment>
<evidence type="ECO:0000313" key="2">
    <source>
        <dbReference type="Proteomes" id="UP000752696"/>
    </source>
</evidence>
<dbReference type="EMBL" id="CAJDYZ010003155">
    <property type="protein sequence ID" value="CAD1469896.1"/>
    <property type="molecule type" value="Genomic_DNA"/>
</dbReference>
<evidence type="ECO:0000313" key="1">
    <source>
        <dbReference type="EMBL" id="CAD1469896.1"/>
    </source>
</evidence>
<organism evidence="1 2">
    <name type="scientific">Heterotrigona itama</name>
    <dbReference type="NCBI Taxonomy" id="395501"/>
    <lineage>
        <taxon>Eukaryota</taxon>
        <taxon>Metazoa</taxon>
        <taxon>Ecdysozoa</taxon>
        <taxon>Arthropoda</taxon>
        <taxon>Hexapoda</taxon>
        <taxon>Insecta</taxon>
        <taxon>Pterygota</taxon>
        <taxon>Neoptera</taxon>
        <taxon>Endopterygota</taxon>
        <taxon>Hymenoptera</taxon>
        <taxon>Apocrita</taxon>
        <taxon>Aculeata</taxon>
        <taxon>Apoidea</taxon>
        <taxon>Anthophila</taxon>
        <taxon>Apidae</taxon>
        <taxon>Heterotrigona</taxon>
    </lineage>
</organism>
<name>A0A6V7GVY0_9HYME</name>
<protein>
    <submittedName>
        <fullName evidence="1">Uncharacterized protein</fullName>
    </submittedName>
</protein>
<proteinExistence type="predicted"/>
<dbReference type="AlphaFoldDB" id="A0A6V7GVY0"/>
<sequence>CVFAVRDPLEAIEKYLLPCFTRHDIHAKILNNVRSSLETSVYVTSKELNSVLMKMCLRQNLVKETMQCKRIYFSIIPSMDLINKRAFRFRHCWGDTGSSLL</sequence>
<feature type="non-terminal residue" evidence="1">
    <location>
        <position position="1"/>
    </location>
</feature>
<accession>A0A6V7GVY0</accession>
<dbReference type="Proteomes" id="UP000752696">
    <property type="component" value="Unassembled WGS sequence"/>
</dbReference>